<keyword evidence="3" id="KW-1185">Reference proteome</keyword>
<feature type="transmembrane region" description="Helical" evidence="1">
    <location>
        <begin position="7"/>
        <end position="28"/>
    </location>
</feature>
<proteinExistence type="predicted"/>
<evidence type="ECO:0000313" key="2">
    <source>
        <dbReference type="EMBL" id="SDE53446.1"/>
    </source>
</evidence>
<accession>A0A1G7DQJ0</accession>
<reference evidence="2 3" key="1">
    <citation type="submission" date="2016-10" db="EMBL/GenBank/DDBJ databases">
        <authorList>
            <person name="de Groot N.N."/>
        </authorList>
    </citation>
    <scope>NUCLEOTIDE SEQUENCE [LARGE SCALE GENOMIC DNA]</scope>
    <source>
        <strain evidence="2 3">DSM 16195</strain>
    </source>
</reference>
<evidence type="ECO:0008006" key="4">
    <source>
        <dbReference type="Google" id="ProtNLM"/>
    </source>
</evidence>
<dbReference type="STRING" id="227084.SAMN05421855_1011103"/>
<keyword evidence="1" id="KW-0472">Membrane</keyword>
<dbReference type="OrthoDB" id="9786064at2"/>
<name>A0A1G7DQJ0_9FLAO</name>
<feature type="transmembrane region" description="Helical" evidence="1">
    <location>
        <begin position="40"/>
        <end position="60"/>
    </location>
</feature>
<keyword evidence="1" id="KW-0812">Transmembrane</keyword>
<feature type="transmembrane region" description="Helical" evidence="1">
    <location>
        <begin position="105"/>
        <end position="124"/>
    </location>
</feature>
<feature type="transmembrane region" description="Helical" evidence="1">
    <location>
        <begin position="136"/>
        <end position="162"/>
    </location>
</feature>
<evidence type="ECO:0000256" key="1">
    <source>
        <dbReference type="SAM" id="Phobius"/>
    </source>
</evidence>
<gene>
    <name evidence="2" type="ORF">SAMN05421855_1011103</name>
</gene>
<dbReference type="Proteomes" id="UP000199321">
    <property type="component" value="Unassembled WGS sequence"/>
</dbReference>
<keyword evidence="1" id="KW-1133">Transmembrane helix</keyword>
<protein>
    <recommendedName>
        <fullName evidence="4">PAP2 superfamily protein</fullName>
    </recommendedName>
</protein>
<dbReference type="RefSeq" id="WP_093141537.1">
    <property type="nucleotide sequence ID" value="NZ_BMWO01000001.1"/>
</dbReference>
<dbReference type="EMBL" id="FNBA01000001">
    <property type="protein sequence ID" value="SDE53446.1"/>
    <property type="molecule type" value="Genomic_DNA"/>
</dbReference>
<feature type="transmembrane region" description="Helical" evidence="1">
    <location>
        <begin position="81"/>
        <end position="99"/>
    </location>
</feature>
<evidence type="ECO:0000313" key="3">
    <source>
        <dbReference type="Proteomes" id="UP000199321"/>
    </source>
</evidence>
<organism evidence="2 3">
    <name type="scientific">Ulvibacter litoralis</name>
    <dbReference type="NCBI Taxonomy" id="227084"/>
    <lineage>
        <taxon>Bacteria</taxon>
        <taxon>Pseudomonadati</taxon>
        <taxon>Bacteroidota</taxon>
        <taxon>Flavobacteriia</taxon>
        <taxon>Flavobacteriales</taxon>
        <taxon>Flavobacteriaceae</taxon>
        <taxon>Ulvibacter</taxon>
    </lineage>
</organism>
<dbReference type="AlphaFoldDB" id="A0A1G7DQJ0"/>
<feature type="transmembrane region" description="Helical" evidence="1">
    <location>
        <begin position="182"/>
        <end position="200"/>
    </location>
</feature>
<sequence length="201" mass="22852">MNFFIRLAAYLFHPLLMPLLGATLYYIVTPRFIELEIMQARLFSIAIITLFIPIIVFFLLKNIGVLQSIHLQSVGERKIPLMVQCLLLLLIIKMVFDPYESPELYYFFVAILFSSISALILVLLKFKVSLHQMGIAGVTMFLIALGIHFKVNVLVGIGFFFIANGWVASSRLHTNSHTGIELIIGFFVGILPQLVMLNFWL</sequence>